<dbReference type="GO" id="GO:0005886">
    <property type="term" value="C:plasma membrane"/>
    <property type="evidence" value="ECO:0007669"/>
    <property type="project" value="UniProtKB-SubCell"/>
</dbReference>
<dbReference type="InterPro" id="IPR015414">
    <property type="entry name" value="TMEM64"/>
</dbReference>
<dbReference type="OrthoDB" id="1651121at2"/>
<evidence type="ECO:0000256" key="1">
    <source>
        <dbReference type="ARBA" id="ARBA00004651"/>
    </source>
</evidence>
<keyword evidence="5 6" id="KW-0472">Membrane</keyword>
<evidence type="ECO:0000256" key="5">
    <source>
        <dbReference type="ARBA" id="ARBA00023136"/>
    </source>
</evidence>
<protein>
    <recommendedName>
        <fullName evidence="6">TVP38/TMEM64 family membrane protein</fullName>
    </recommendedName>
</protein>
<keyword evidence="9" id="KW-1185">Reference proteome</keyword>
<evidence type="ECO:0000256" key="6">
    <source>
        <dbReference type="RuleBase" id="RU366058"/>
    </source>
</evidence>
<evidence type="ECO:0000256" key="4">
    <source>
        <dbReference type="ARBA" id="ARBA00022989"/>
    </source>
</evidence>
<name>A0A419SRC1_9BACL</name>
<keyword evidence="3 6" id="KW-0812">Transmembrane</keyword>
<sequence>MNLDVEDILQWIEAYQRLGVIVAFLLPVIEAFIPALPLIAIATGSAAAFGLWKGFLFTWLGACAGSILVFWLVRKLRGTRTHLFFRKYRTIVKTTSWFENRGFSVLFLLRCFPFSPSSLINVLAALSRLPFHTYFWATLLGKGVMIFIISFIGADLPAMLREPWKLLFIALLIAALWLFGKRVEKQYISR</sequence>
<keyword evidence="4 6" id="KW-1133">Transmembrane helix</keyword>
<comment type="caution">
    <text evidence="6">Lacks conserved residue(s) required for the propagation of feature annotation.</text>
</comment>
<dbReference type="Proteomes" id="UP000284219">
    <property type="component" value="Unassembled WGS sequence"/>
</dbReference>
<dbReference type="AlphaFoldDB" id="A0A419SRC1"/>
<dbReference type="InterPro" id="IPR032816">
    <property type="entry name" value="VTT_dom"/>
</dbReference>
<comment type="caution">
    <text evidence="8">The sequence shown here is derived from an EMBL/GenBank/DDBJ whole genome shotgun (WGS) entry which is preliminary data.</text>
</comment>
<evidence type="ECO:0000259" key="7">
    <source>
        <dbReference type="Pfam" id="PF09335"/>
    </source>
</evidence>
<dbReference type="PANTHER" id="PTHR12677">
    <property type="entry name" value="GOLGI APPARATUS MEMBRANE PROTEIN TVP38-RELATED"/>
    <property type="match status" value="1"/>
</dbReference>
<organism evidence="8 9">
    <name type="scientific">Ammoniphilus oxalaticus</name>
    <dbReference type="NCBI Taxonomy" id="66863"/>
    <lineage>
        <taxon>Bacteria</taxon>
        <taxon>Bacillati</taxon>
        <taxon>Bacillota</taxon>
        <taxon>Bacilli</taxon>
        <taxon>Bacillales</taxon>
        <taxon>Paenibacillaceae</taxon>
        <taxon>Aneurinibacillus group</taxon>
        <taxon>Ammoniphilus</taxon>
    </lineage>
</organism>
<dbReference type="EMBL" id="MCHY01000001">
    <property type="protein sequence ID" value="RKD27045.1"/>
    <property type="molecule type" value="Genomic_DNA"/>
</dbReference>
<feature type="transmembrane region" description="Helical" evidence="6">
    <location>
        <begin position="164"/>
        <end position="180"/>
    </location>
</feature>
<dbReference type="RefSeq" id="WP_120187866.1">
    <property type="nucleotide sequence ID" value="NZ_MCHY01000001.1"/>
</dbReference>
<feature type="domain" description="VTT" evidence="7">
    <location>
        <begin position="41"/>
        <end position="154"/>
    </location>
</feature>
<comment type="subcellular location">
    <subcellularLocation>
        <location evidence="1 6">Cell membrane</location>
        <topology evidence="1 6">Multi-pass membrane protein</topology>
    </subcellularLocation>
</comment>
<feature type="transmembrane region" description="Helical" evidence="6">
    <location>
        <begin position="133"/>
        <end position="152"/>
    </location>
</feature>
<evidence type="ECO:0000256" key="3">
    <source>
        <dbReference type="ARBA" id="ARBA00022692"/>
    </source>
</evidence>
<dbReference type="Pfam" id="PF09335">
    <property type="entry name" value="VTT_dom"/>
    <property type="match status" value="1"/>
</dbReference>
<proteinExistence type="inferred from homology"/>
<feature type="transmembrane region" description="Helical" evidence="6">
    <location>
        <begin position="20"/>
        <end position="42"/>
    </location>
</feature>
<reference evidence="8 9" key="1">
    <citation type="submission" date="2016-08" db="EMBL/GenBank/DDBJ databases">
        <title>Novel Firmicute Genomes.</title>
        <authorList>
            <person name="Poppleton D.I."/>
            <person name="Gribaldo S."/>
        </authorList>
    </citation>
    <scope>NUCLEOTIDE SEQUENCE [LARGE SCALE GENOMIC DNA]</scope>
    <source>
        <strain evidence="8 9">RAOx-1</strain>
    </source>
</reference>
<comment type="similarity">
    <text evidence="6">Belongs to the TVP38/TMEM64 family.</text>
</comment>
<evidence type="ECO:0000313" key="9">
    <source>
        <dbReference type="Proteomes" id="UP000284219"/>
    </source>
</evidence>
<accession>A0A419SRC1</accession>
<gene>
    <name evidence="8" type="ORF">BEP19_00280</name>
</gene>
<evidence type="ECO:0000256" key="2">
    <source>
        <dbReference type="ARBA" id="ARBA00022475"/>
    </source>
</evidence>
<evidence type="ECO:0000313" key="8">
    <source>
        <dbReference type="EMBL" id="RKD27045.1"/>
    </source>
</evidence>
<feature type="transmembrane region" description="Helical" evidence="6">
    <location>
        <begin position="54"/>
        <end position="73"/>
    </location>
</feature>
<keyword evidence="2 6" id="KW-1003">Cell membrane</keyword>
<dbReference type="PANTHER" id="PTHR12677:SF55">
    <property type="entry name" value="UNDECAPRENYL PHOSPHATE TRANSPORTER SAOUHSC_00901-RELATED"/>
    <property type="match status" value="1"/>
</dbReference>